<feature type="domain" description="F-box" evidence="1">
    <location>
        <begin position="18"/>
        <end position="58"/>
    </location>
</feature>
<dbReference type="Pfam" id="PF00646">
    <property type="entry name" value="F-box"/>
    <property type="match status" value="1"/>
</dbReference>
<protein>
    <recommendedName>
        <fullName evidence="1">F-box domain-containing protein</fullName>
    </recommendedName>
</protein>
<dbReference type="AlphaFoldDB" id="A0A0E0P5W1"/>
<keyword evidence="3" id="KW-1185">Reference proteome</keyword>
<organism evidence="2 3">
    <name type="scientific">Oryza rufipogon</name>
    <name type="common">Brownbeard rice</name>
    <name type="synonym">Asian wild rice</name>
    <dbReference type="NCBI Taxonomy" id="4529"/>
    <lineage>
        <taxon>Eukaryota</taxon>
        <taxon>Viridiplantae</taxon>
        <taxon>Streptophyta</taxon>
        <taxon>Embryophyta</taxon>
        <taxon>Tracheophyta</taxon>
        <taxon>Spermatophyta</taxon>
        <taxon>Magnoliopsida</taxon>
        <taxon>Liliopsida</taxon>
        <taxon>Poales</taxon>
        <taxon>Poaceae</taxon>
        <taxon>BOP clade</taxon>
        <taxon>Oryzoideae</taxon>
        <taxon>Oryzeae</taxon>
        <taxon>Oryzinae</taxon>
        <taxon>Oryza</taxon>
    </lineage>
</organism>
<dbReference type="STRING" id="4529.A0A0E0P5W1"/>
<dbReference type="CDD" id="cd22160">
    <property type="entry name" value="F-box_AtFBL13-like"/>
    <property type="match status" value="1"/>
</dbReference>
<dbReference type="InterPro" id="IPR053781">
    <property type="entry name" value="F-box_AtFBL13-like"/>
</dbReference>
<dbReference type="SUPFAM" id="SSF81383">
    <property type="entry name" value="F-box domain"/>
    <property type="match status" value="1"/>
</dbReference>
<accession>A0A0E0P5W1</accession>
<dbReference type="SMART" id="SM00256">
    <property type="entry name" value="FBOX"/>
    <property type="match status" value="1"/>
</dbReference>
<dbReference type="HOGENOM" id="CLU_003068_3_2_1"/>
<evidence type="ECO:0000259" key="1">
    <source>
        <dbReference type="SMART" id="SM00256"/>
    </source>
</evidence>
<dbReference type="OMA" id="TIRSWCP"/>
<reference evidence="3" key="1">
    <citation type="submission" date="2013-06" db="EMBL/GenBank/DDBJ databases">
        <authorList>
            <person name="Zhao Q."/>
        </authorList>
    </citation>
    <scope>NUCLEOTIDE SEQUENCE</scope>
    <source>
        <strain evidence="3">cv. W1943</strain>
    </source>
</reference>
<dbReference type="PANTHER" id="PTHR34223">
    <property type="entry name" value="OS11G0201299 PROTEIN"/>
    <property type="match status" value="1"/>
</dbReference>
<dbReference type="Gene3D" id="1.20.1280.50">
    <property type="match status" value="1"/>
</dbReference>
<sequence>MTSQPHAGEDGGDRLSALPDCLLHAIMSLLPARHAVQTCALSRRWRDLWRSMPCLDIVGDEFTSSTTGSVRWDKFESFATNLLLNHDAPFLDRFWLRLPSSWHVRGGVQQRDIKSHSQPDVRQIERWINRGVRFYRPVELEITIGVGYDLKLPILGAVVFSHRLKSLRLSRLVLDRGFGYTIRSWCPVLEAMELNSCIFEFDEITGNALRSLAIDGCSRRGLQVPDDALCVTAPKLTSLRLKFSIHDFSVFLVDRMGFLVDASICKMFSSTTNFGNNVCNL</sequence>
<evidence type="ECO:0000313" key="2">
    <source>
        <dbReference type="EnsemblPlants" id="ORUFI04G04720.1"/>
    </source>
</evidence>
<name>A0A0E0P5W1_ORYRU</name>
<reference evidence="2" key="2">
    <citation type="submission" date="2015-06" db="UniProtKB">
        <authorList>
            <consortium name="EnsemblPlants"/>
        </authorList>
    </citation>
    <scope>IDENTIFICATION</scope>
</reference>
<dbReference type="Proteomes" id="UP000008022">
    <property type="component" value="Unassembled WGS sequence"/>
</dbReference>
<dbReference type="EnsemblPlants" id="ORUFI04G04720.1">
    <property type="protein sequence ID" value="ORUFI04G04720.1"/>
    <property type="gene ID" value="ORUFI04G04720"/>
</dbReference>
<dbReference type="InterPro" id="IPR036047">
    <property type="entry name" value="F-box-like_dom_sf"/>
</dbReference>
<proteinExistence type="predicted"/>
<dbReference type="InterPro" id="IPR001810">
    <property type="entry name" value="F-box_dom"/>
</dbReference>
<dbReference type="SUPFAM" id="SSF52047">
    <property type="entry name" value="RNI-like"/>
    <property type="match status" value="1"/>
</dbReference>
<dbReference type="PANTHER" id="PTHR34223:SF113">
    <property type="entry name" value="OS04G0207100 PROTEIN"/>
    <property type="match status" value="1"/>
</dbReference>
<dbReference type="Gramene" id="ORUFI04G04720.1">
    <property type="protein sequence ID" value="ORUFI04G04720.1"/>
    <property type="gene ID" value="ORUFI04G04720"/>
</dbReference>
<dbReference type="InterPro" id="IPR053197">
    <property type="entry name" value="F-box_SCFL_complex_component"/>
</dbReference>
<evidence type="ECO:0000313" key="3">
    <source>
        <dbReference type="Proteomes" id="UP000008022"/>
    </source>
</evidence>